<dbReference type="EMBL" id="CP051428">
    <property type="protein sequence ID" value="QJC53059.1"/>
    <property type="molecule type" value="Genomic_DNA"/>
</dbReference>
<evidence type="ECO:0000313" key="1">
    <source>
        <dbReference type="EMBL" id="QJC53059.1"/>
    </source>
</evidence>
<evidence type="ECO:0000313" key="2">
    <source>
        <dbReference type="Proteomes" id="UP000502136"/>
    </source>
</evidence>
<gene>
    <name evidence="1" type="ORF">HGI30_16750</name>
</gene>
<sequence>MTQDTIDKLLLVLPGASSPLLSMMAEDAELDLLSWTSRTALPPALESTLRQLVVMRYNKMGIEGQTAHSEGGVSRAFADLPSDLQQTVGRWRRVRVAGS</sequence>
<dbReference type="Proteomes" id="UP000502136">
    <property type="component" value="Chromosome"/>
</dbReference>
<protein>
    <recommendedName>
        <fullName evidence="3">Phage head-tail connector protein</fullName>
    </recommendedName>
</protein>
<evidence type="ECO:0008006" key="3">
    <source>
        <dbReference type="Google" id="ProtNLM"/>
    </source>
</evidence>
<keyword evidence="2" id="KW-1185">Reference proteome</keyword>
<dbReference type="Pfam" id="PF05135">
    <property type="entry name" value="Phage_connect_1"/>
    <property type="match status" value="1"/>
</dbReference>
<dbReference type="RefSeq" id="WP_168908608.1">
    <property type="nucleotide sequence ID" value="NZ_CP051428.1"/>
</dbReference>
<dbReference type="InterPro" id="IPR021146">
    <property type="entry name" value="Phage_gp6-like_head-tail"/>
</dbReference>
<accession>A0A6H2H0D4</accession>
<proteinExistence type="predicted"/>
<organism evidence="1 2">
    <name type="scientific">Paenibacillus albicereus</name>
    <dbReference type="NCBI Taxonomy" id="2726185"/>
    <lineage>
        <taxon>Bacteria</taxon>
        <taxon>Bacillati</taxon>
        <taxon>Bacillota</taxon>
        <taxon>Bacilli</taxon>
        <taxon>Bacillales</taxon>
        <taxon>Paenibacillaceae</taxon>
        <taxon>Paenibacillus</taxon>
    </lineage>
</organism>
<reference evidence="1 2" key="1">
    <citation type="submission" date="2020-04" db="EMBL/GenBank/DDBJ databases">
        <title>Novel Paenibacillus strain UniB2 isolated from commercial digestive syrup.</title>
        <authorList>
            <person name="Thorat V."/>
            <person name="Kirdat K."/>
            <person name="Tiwarekar B."/>
            <person name="Yadav A."/>
        </authorList>
    </citation>
    <scope>NUCLEOTIDE SEQUENCE [LARGE SCALE GENOMIC DNA]</scope>
    <source>
        <strain evidence="1 2">UniB2</strain>
    </source>
</reference>
<dbReference type="KEGG" id="palr:HGI30_16750"/>
<dbReference type="AlphaFoldDB" id="A0A6H2H0D4"/>
<name>A0A6H2H0D4_9BACL</name>